<reference evidence="6 7" key="1">
    <citation type="journal article" date="2018" name="Sci. Rep.">
        <title>Genome Features and Biochemical Characteristics of a Robust, Fast Growing and Naturally Transformable Cyanobacterium Synechococcus elongatus PCC 11801 Isolated from India.</title>
        <authorList>
            <person name="Jaiswal D."/>
            <person name="Sengupta A."/>
            <person name="Sohoni S."/>
            <person name="Sengupta S."/>
            <person name="Phadnavis A.G."/>
            <person name="Pakrasi H.B."/>
            <person name="Wangikar P.P."/>
        </authorList>
    </citation>
    <scope>NUCLEOTIDE SEQUENCE [LARGE SCALE GENOMIC DNA]</scope>
    <source>
        <strain evidence="6 7">PCC 11801</strain>
    </source>
</reference>
<feature type="transmembrane region" description="Helical" evidence="5">
    <location>
        <begin position="254"/>
        <end position="280"/>
    </location>
</feature>
<evidence type="ECO:0000256" key="3">
    <source>
        <dbReference type="ARBA" id="ARBA00022989"/>
    </source>
</evidence>
<dbReference type="InterPro" id="IPR002657">
    <property type="entry name" value="BilAc:Na_symport/Acr3"/>
</dbReference>
<feature type="transmembrane region" description="Helical" evidence="5">
    <location>
        <begin position="38"/>
        <end position="65"/>
    </location>
</feature>
<dbReference type="PANTHER" id="PTHR10361:SF28">
    <property type="entry name" value="P3 PROTEIN-RELATED"/>
    <property type="match status" value="1"/>
</dbReference>
<feature type="transmembrane region" description="Helical" evidence="5">
    <location>
        <begin position="134"/>
        <end position="154"/>
    </location>
</feature>
<evidence type="ECO:0000256" key="2">
    <source>
        <dbReference type="ARBA" id="ARBA00022692"/>
    </source>
</evidence>
<name>A0AAN1QR11_SYNEL</name>
<evidence type="ECO:0000256" key="1">
    <source>
        <dbReference type="ARBA" id="ARBA00004141"/>
    </source>
</evidence>
<evidence type="ECO:0000313" key="6">
    <source>
        <dbReference type="EMBL" id="AZB73745.2"/>
    </source>
</evidence>
<feature type="transmembrane region" description="Helical" evidence="5">
    <location>
        <begin position="6"/>
        <end position="26"/>
    </location>
</feature>
<feature type="transmembrane region" description="Helical" evidence="5">
    <location>
        <begin position="102"/>
        <end position="122"/>
    </location>
</feature>
<keyword evidence="3 5" id="KW-1133">Transmembrane helix</keyword>
<dbReference type="InterPro" id="IPR004710">
    <property type="entry name" value="Bilac:Na_transpt"/>
</dbReference>
<feature type="transmembrane region" description="Helical" evidence="5">
    <location>
        <begin position="166"/>
        <end position="187"/>
    </location>
</feature>
<dbReference type="Gene3D" id="1.20.1530.20">
    <property type="match status" value="1"/>
</dbReference>
<sequence length="284" mass="30105">MDLIIQLLIMASIVAMMISLGSQISFQALIQLQAQRALVLRSLLGTSVLLPLIGAGLLALAVPFLEPPAKVAIALMVVCPSAPLAQLRAAKAGGNHLLAVRIQLSAAIAAIVTVPVFVYAYTATFGASVWTLSPLTVAIQVLGVQVLPVLLGMLWKSLSPTTATRLHPWVVAIAQGMVIVLSLLILLKVSPLIWQFFRGNGVALITMLVLIALSLGLGQRLAGRDTTHQTTVAVVTAMRNPGLALLLAHQDPSLAIPSVTIGILSYLLLTLIGVTLYQVWHHER</sequence>
<keyword evidence="4 5" id="KW-0472">Membrane</keyword>
<dbReference type="PANTHER" id="PTHR10361">
    <property type="entry name" value="SODIUM-BILE ACID COTRANSPORTER"/>
    <property type="match status" value="1"/>
</dbReference>
<evidence type="ECO:0000313" key="7">
    <source>
        <dbReference type="Proteomes" id="UP000267249"/>
    </source>
</evidence>
<dbReference type="GO" id="GO:0016020">
    <property type="term" value="C:membrane"/>
    <property type="evidence" value="ECO:0007669"/>
    <property type="project" value="UniProtKB-SubCell"/>
</dbReference>
<evidence type="ECO:0000256" key="4">
    <source>
        <dbReference type="ARBA" id="ARBA00023136"/>
    </source>
</evidence>
<organism evidence="6 7">
    <name type="scientific">Synechococcus elongatus PCC 11801</name>
    <dbReference type="NCBI Taxonomy" id="2219813"/>
    <lineage>
        <taxon>Bacteria</taxon>
        <taxon>Bacillati</taxon>
        <taxon>Cyanobacteriota</taxon>
        <taxon>Cyanophyceae</taxon>
        <taxon>Synechococcales</taxon>
        <taxon>Synechococcaceae</taxon>
        <taxon>Synechococcus</taxon>
    </lineage>
</organism>
<evidence type="ECO:0000256" key="5">
    <source>
        <dbReference type="SAM" id="Phobius"/>
    </source>
</evidence>
<protein>
    <recommendedName>
        <fullName evidence="8">Na+-dependent transporter</fullName>
    </recommendedName>
</protein>
<feature type="transmembrane region" description="Helical" evidence="5">
    <location>
        <begin position="199"/>
        <end position="218"/>
    </location>
</feature>
<gene>
    <name evidence="6" type="ORF">DOP62_11385</name>
</gene>
<proteinExistence type="predicted"/>
<dbReference type="InterPro" id="IPR038770">
    <property type="entry name" value="Na+/solute_symporter_sf"/>
</dbReference>
<dbReference type="RefSeq" id="WP_261789837.1">
    <property type="nucleotide sequence ID" value="NZ_CP030139.2"/>
</dbReference>
<comment type="subcellular location">
    <subcellularLocation>
        <location evidence="1">Membrane</location>
        <topology evidence="1">Multi-pass membrane protein</topology>
    </subcellularLocation>
</comment>
<keyword evidence="2 5" id="KW-0812">Transmembrane</keyword>
<accession>A0AAN1QR11</accession>
<evidence type="ECO:0008006" key="8">
    <source>
        <dbReference type="Google" id="ProtNLM"/>
    </source>
</evidence>
<dbReference type="EMBL" id="CP030139">
    <property type="protein sequence ID" value="AZB73745.2"/>
    <property type="molecule type" value="Genomic_DNA"/>
</dbReference>
<dbReference type="Pfam" id="PF01758">
    <property type="entry name" value="SBF"/>
    <property type="match status" value="1"/>
</dbReference>
<dbReference type="AlphaFoldDB" id="A0AAN1QR11"/>
<dbReference type="Proteomes" id="UP000267249">
    <property type="component" value="Chromosome"/>
</dbReference>